<dbReference type="Proteomes" id="UP001165101">
    <property type="component" value="Unassembled WGS sequence"/>
</dbReference>
<feature type="non-terminal residue" evidence="1">
    <location>
        <position position="172"/>
    </location>
</feature>
<reference evidence="1" key="1">
    <citation type="submission" date="2023-04" db="EMBL/GenBank/DDBJ databases">
        <title>Candida boidinii NBRC 1967.</title>
        <authorList>
            <person name="Ichikawa N."/>
            <person name="Sato H."/>
            <person name="Tonouchi N."/>
        </authorList>
    </citation>
    <scope>NUCLEOTIDE SEQUENCE</scope>
    <source>
        <strain evidence="1">NBRC 1967</strain>
    </source>
</reference>
<gene>
    <name evidence="1" type="ORF">Cboi01_000610400</name>
</gene>
<evidence type="ECO:0000313" key="2">
    <source>
        <dbReference type="Proteomes" id="UP001165101"/>
    </source>
</evidence>
<organism evidence="1 2">
    <name type="scientific">Candida boidinii</name>
    <name type="common">Yeast</name>
    <dbReference type="NCBI Taxonomy" id="5477"/>
    <lineage>
        <taxon>Eukaryota</taxon>
        <taxon>Fungi</taxon>
        <taxon>Dikarya</taxon>
        <taxon>Ascomycota</taxon>
        <taxon>Saccharomycotina</taxon>
        <taxon>Pichiomycetes</taxon>
        <taxon>Pichiales</taxon>
        <taxon>Pichiaceae</taxon>
        <taxon>Ogataea</taxon>
        <taxon>Ogataea/Candida clade</taxon>
    </lineage>
</organism>
<name>A0ACB5U6C0_CANBO</name>
<evidence type="ECO:0000313" key="1">
    <source>
        <dbReference type="EMBL" id="GMF02433.1"/>
    </source>
</evidence>
<accession>A0ACB5U6C0</accession>
<sequence length="172" mass="19113">MDDNNTDQLNDLRINNGSFTSSKFSSAVTPNSATNLSKTDQQQQKGSHSNLHLKFKKLSKSPVRLLAGVKSKDDVRVRSSSITNSTPEETMISEIPSLLSPDNIKSKSAFDNSERGRPTNDLEIPSIIINKTDSRDESILENMNGNHRSSNAEAMEEINNLENGYHEYTMNP</sequence>
<keyword evidence="2" id="KW-1185">Reference proteome</keyword>
<dbReference type="EMBL" id="BSXV01005546">
    <property type="protein sequence ID" value="GMF02433.1"/>
    <property type="molecule type" value="Genomic_DNA"/>
</dbReference>
<proteinExistence type="predicted"/>
<protein>
    <submittedName>
        <fullName evidence="1">Unnamed protein product</fullName>
    </submittedName>
</protein>
<comment type="caution">
    <text evidence="1">The sequence shown here is derived from an EMBL/GenBank/DDBJ whole genome shotgun (WGS) entry which is preliminary data.</text>
</comment>